<protein>
    <submittedName>
        <fullName evidence="1">Uncharacterized protein</fullName>
    </submittedName>
</protein>
<dbReference type="PANTHER" id="PTHR47456">
    <property type="entry name" value="PHD-TYPE DOMAIN-CONTAINING PROTEIN"/>
    <property type="match status" value="1"/>
</dbReference>
<organism evidence="1 2">
    <name type="scientific">Magallana gigas</name>
    <name type="common">Pacific oyster</name>
    <name type="synonym">Crassostrea gigas</name>
    <dbReference type="NCBI Taxonomy" id="29159"/>
    <lineage>
        <taxon>Eukaryota</taxon>
        <taxon>Metazoa</taxon>
        <taxon>Spiralia</taxon>
        <taxon>Lophotrochozoa</taxon>
        <taxon>Mollusca</taxon>
        <taxon>Bivalvia</taxon>
        <taxon>Autobranchia</taxon>
        <taxon>Pteriomorphia</taxon>
        <taxon>Ostreida</taxon>
        <taxon>Ostreoidea</taxon>
        <taxon>Ostreidae</taxon>
        <taxon>Magallana</taxon>
    </lineage>
</organism>
<evidence type="ECO:0000313" key="2">
    <source>
        <dbReference type="Proteomes" id="UP000005408"/>
    </source>
</evidence>
<name>A0A8W8M6E4_MAGGI</name>
<sequence length="85" mass="10053">MKAGKHGLTTVQMEVLELLRKIAHSPATESEFHVHVQNLKASTHWKESTLLQKWFDWKWLKNAKRGMWCFRSSRLNTRVTTIQMC</sequence>
<reference evidence="1" key="1">
    <citation type="submission" date="2022-08" db="UniProtKB">
        <authorList>
            <consortium name="EnsemblMetazoa"/>
        </authorList>
    </citation>
    <scope>IDENTIFICATION</scope>
    <source>
        <strain evidence="1">05x7-T-G4-1.051#20</strain>
    </source>
</reference>
<keyword evidence="2" id="KW-1185">Reference proteome</keyword>
<accession>A0A8W8M6E4</accession>
<proteinExistence type="predicted"/>
<dbReference type="AlphaFoldDB" id="A0A8W8M6E4"/>
<dbReference type="Proteomes" id="UP000005408">
    <property type="component" value="Unassembled WGS sequence"/>
</dbReference>
<dbReference type="EnsemblMetazoa" id="G32005.1">
    <property type="protein sequence ID" value="G32005.1:cds"/>
    <property type="gene ID" value="G32005"/>
</dbReference>
<evidence type="ECO:0000313" key="1">
    <source>
        <dbReference type="EnsemblMetazoa" id="G32005.1:cds"/>
    </source>
</evidence>